<comment type="caution">
    <text evidence="1">The sequence shown here is derived from an EMBL/GenBank/DDBJ whole genome shotgun (WGS) entry which is preliminary data.</text>
</comment>
<dbReference type="InterPro" id="IPR045993">
    <property type="entry name" value="DUF5949"/>
</dbReference>
<evidence type="ECO:0000313" key="2">
    <source>
        <dbReference type="Proteomes" id="UP000608024"/>
    </source>
</evidence>
<reference evidence="1" key="2">
    <citation type="submission" date="2020-09" db="EMBL/GenBank/DDBJ databases">
        <authorList>
            <person name="Sun Q."/>
            <person name="Ohkuma M."/>
        </authorList>
    </citation>
    <scope>NUCLEOTIDE SEQUENCE</scope>
    <source>
        <strain evidence="1">JCM 4784</strain>
    </source>
</reference>
<evidence type="ECO:0000313" key="1">
    <source>
        <dbReference type="EMBL" id="GHE69027.1"/>
    </source>
</evidence>
<keyword evidence="2" id="KW-1185">Reference proteome</keyword>
<dbReference type="Pfam" id="PF19374">
    <property type="entry name" value="DUF5949"/>
    <property type="match status" value="1"/>
</dbReference>
<gene>
    <name evidence="1" type="ORF">GCM10018785_41960</name>
</gene>
<dbReference type="AlphaFoldDB" id="A0A918ZUA7"/>
<name>A0A918ZUA7_9ACTN</name>
<organism evidence="1 2">
    <name type="scientific">Streptomyces longispororuber</name>
    <dbReference type="NCBI Taxonomy" id="68230"/>
    <lineage>
        <taxon>Bacteria</taxon>
        <taxon>Bacillati</taxon>
        <taxon>Actinomycetota</taxon>
        <taxon>Actinomycetes</taxon>
        <taxon>Kitasatosporales</taxon>
        <taxon>Streptomycetaceae</taxon>
        <taxon>Streptomyces</taxon>
    </lineage>
</organism>
<dbReference type="EMBL" id="BNBT01000065">
    <property type="protein sequence ID" value="GHE69027.1"/>
    <property type="molecule type" value="Genomic_DNA"/>
</dbReference>
<protein>
    <submittedName>
        <fullName evidence="1">Uncharacterized protein</fullName>
    </submittedName>
</protein>
<dbReference type="RefSeq" id="WP_190137550.1">
    <property type="nucleotide sequence ID" value="NZ_BNBT01000065.1"/>
</dbReference>
<reference evidence="1" key="1">
    <citation type="journal article" date="2014" name="Int. J. Syst. Evol. Microbiol.">
        <title>Complete genome sequence of Corynebacterium casei LMG S-19264T (=DSM 44701T), isolated from a smear-ripened cheese.</title>
        <authorList>
            <consortium name="US DOE Joint Genome Institute (JGI-PGF)"/>
            <person name="Walter F."/>
            <person name="Albersmeier A."/>
            <person name="Kalinowski J."/>
            <person name="Ruckert C."/>
        </authorList>
    </citation>
    <scope>NUCLEOTIDE SEQUENCE</scope>
    <source>
        <strain evidence="1">JCM 4784</strain>
    </source>
</reference>
<sequence>MTSSTAVKPEQRGSLLGTLIVIPWANEPAPDSGDAVTPFLLVCSRGDGRDGPEAGAEALRAELEKAGLTVGSGGTDLTRVGRSPITLLVEAGQAALNMPFLQVQCPVSPQWQQAAQESGRAHLICTVRPFPEAVQGEPVGAEELRAFVSDERMVPTSARCLLPVRRVRT</sequence>
<proteinExistence type="predicted"/>
<dbReference type="Proteomes" id="UP000608024">
    <property type="component" value="Unassembled WGS sequence"/>
</dbReference>
<accession>A0A918ZUA7</accession>